<evidence type="ECO:0000256" key="1">
    <source>
        <dbReference type="ARBA" id="ARBA00004123"/>
    </source>
</evidence>
<accession>E4ZNE0</accession>
<evidence type="ECO:0000256" key="10">
    <source>
        <dbReference type="ARBA" id="ARBA00023242"/>
    </source>
</evidence>
<keyword evidence="7" id="KW-0805">Transcription regulation</keyword>
<evidence type="ECO:0000256" key="5">
    <source>
        <dbReference type="ARBA" id="ARBA00022771"/>
    </source>
</evidence>
<feature type="compositionally biased region" description="Basic residues" evidence="12">
    <location>
        <begin position="612"/>
        <end position="630"/>
    </location>
</feature>
<keyword evidence="9" id="KW-0804">Transcription</keyword>
<feature type="region of interest" description="Disordered" evidence="12">
    <location>
        <begin position="570"/>
        <end position="743"/>
    </location>
</feature>
<dbReference type="OMA" id="HECQYCH"/>
<keyword evidence="8" id="KW-0238">DNA-binding</keyword>
<keyword evidence="6" id="KW-0862">Zinc</keyword>
<feature type="compositionally biased region" description="Basic residues" evidence="12">
    <location>
        <begin position="95"/>
        <end position="109"/>
    </location>
</feature>
<feature type="compositionally biased region" description="Low complexity" evidence="12">
    <location>
        <begin position="728"/>
        <end position="738"/>
    </location>
</feature>
<feature type="compositionally biased region" description="Polar residues" evidence="12">
    <location>
        <begin position="407"/>
        <end position="418"/>
    </location>
</feature>
<keyword evidence="4" id="KW-0677">Repeat</keyword>
<evidence type="ECO:0000256" key="7">
    <source>
        <dbReference type="ARBA" id="ARBA00023015"/>
    </source>
</evidence>
<dbReference type="STRING" id="985895.E4ZNE0"/>
<dbReference type="InterPro" id="IPR036236">
    <property type="entry name" value="Znf_C2H2_sf"/>
</dbReference>
<comment type="subcellular location">
    <subcellularLocation>
        <location evidence="1">Nucleus</location>
    </subcellularLocation>
</comment>
<dbReference type="AlphaFoldDB" id="E4ZNE0"/>
<evidence type="ECO:0000313" key="14">
    <source>
        <dbReference type="EMBL" id="CBX92999.1"/>
    </source>
</evidence>
<dbReference type="Gene3D" id="3.30.160.60">
    <property type="entry name" value="Classic Zinc Finger"/>
    <property type="match status" value="2"/>
</dbReference>
<dbReference type="Pfam" id="PF00096">
    <property type="entry name" value="zf-C2H2"/>
    <property type="match status" value="2"/>
</dbReference>
<evidence type="ECO:0000256" key="12">
    <source>
        <dbReference type="SAM" id="MobiDB-lite"/>
    </source>
</evidence>
<protein>
    <recommendedName>
        <fullName evidence="13">C2H2-type domain-containing protein</fullName>
    </recommendedName>
</protein>
<dbReference type="GO" id="GO:0001227">
    <property type="term" value="F:DNA-binding transcription repressor activity, RNA polymerase II-specific"/>
    <property type="evidence" value="ECO:0007669"/>
    <property type="project" value="TreeGrafter"/>
</dbReference>
<gene>
    <name evidence="14" type="ORF">LEMA_P039000.1</name>
</gene>
<dbReference type="PROSITE" id="PS00028">
    <property type="entry name" value="ZINC_FINGER_C2H2_1"/>
    <property type="match status" value="1"/>
</dbReference>
<dbReference type="GO" id="GO:0000978">
    <property type="term" value="F:RNA polymerase II cis-regulatory region sequence-specific DNA binding"/>
    <property type="evidence" value="ECO:0007669"/>
    <property type="project" value="TreeGrafter"/>
</dbReference>
<dbReference type="VEuPathDB" id="FungiDB:LEMA_P039000.1"/>
<dbReference type="SUPFAM" id="SSF57667">
    <property type="entry name" value="beta-beta-alpha zinc fingers"/>
    <property type="match status" value="1"/>
</dbReference>
<dbReference type="InParanoid" id="E4ZNE0"/>
<evidence type="ECO:0000313" key="15">
    <source>
        <dbReference type="Proteomes" id="UP000002668"/>
    </source>
</evidence>
<keyword evidence="3" id="KW-0479">Metal-binding</keyword>
<evidence type="ECO:0000256" key="8">
    <source>
        <dbReference type="ARBA" id="ARBA00023125"/>
    </source>
</evidence>
<feature type="domain" description="C2H2-type" evidence="13">
    <location>
        <begin position="796"/>
        <end position="823"/>
    </location>
</feature>
<dbReference type="PANTHER" id="PTHR24399:SF70">
    <property type="entry name" value="C2H2-TYPE DOMAIN-CONTAINING PROTEIN"/>
    <property type="match status" value="1"/>
</dbReference>
<feature type="compositionally biased region" description="Basic and acidic residues" evidence="12">
    <location>
        <begin position="856"/>
        <end position="876"/>
    </location>
</feature>
<dbReference type="Proteomes" id="UP000002668">
    <property type="component" value="Genome"/>
</dbReference>
<feature type="domain" description="C2H2-type" evidence="13">
    <location>
        <begin position="824"/>
        <end position="842"/>
    </location>
</feature>
<dbReference type="OrthoDB" id="8922241at2759"/>
<name>E4ZNE0_LEPMJ</name>
<evidence type="ECO:0000256" key="4">
    <source>
        <dbReference type="ARBA" id="ARBA00022737"/>
    </source>
</evidence>
<feature type="region of interest" description="Disordered" evidence="12">
    <location>
        <begin position="88"/>
        <end position="129"/>
    </location>
</feature>
<dbReference type="EMBL" id="FP929105">
    <property type="protein sequence ID" value="CBX92999.1"/>
    <property type="molecule type" value="Genomic_DNA"/>
</dbReference>
<evidence type="ECO:0000259" key="13">
    <source>
        <dbReference type="PROSITE" id="PS50157"/>
    </source>
</evidence>
<feature type="region of interest" description="Disordered" evidence="12">
    <location>
        <begin position="319"/>
        <end position="348"/>
    </location>
</feature>
<feature type="region of interest" description="Disordered" evidence="12">
    <location>
        <begin position="851"/>
        <end position="876"/>
    </location>
</feature>
<dbReference type="FunFam" id="3.30.160.60:FF:001156">
    <property type="entry name" value="Zinc finger protein 407"/>
    <property type="match status" value="2"/>
</dbReference>
<sequence>MGPDRVRARLAFQGPVGASPDTHPRLPLDFLTLRTLGKQKKMPSLLSVSCRAANLGQENRMVSQPLSLIPTSRCLIILFHAQRRSCRGQVDRQSHPRPKRMRSPFHFKVHGPAQATPPPPRWSKPSRTPVDSAGWPVGRVWLGATTLPSLVRGNKASSLPTQVPAFSAIVSSRAPQVLSLTRWDRRLHTPPYSTTNTSQTLTQLPRHSTCGPLLPPTCTTTSCNAVVVDGDYIDYQRCSSFFHVFVFVFFFFHFGDYTAPPQIPWFRATLRLRNQDIGPYRAICVGDHHSGTNDLLLTSCAPSLLQLATTSAADCAQQLRPSRRDTARRASVGSSVDRSISEDSDQPFAVSRNQRLDWEYYSTSCPLPSVDFSQPSRGSYWSGAHFTTPPFAASQLHSLPTPPSSEAGRSSGPTRDTTANVAAAVAHPTSMHPGSDPMGAPPSFAARRPHAQHLGSFELPPPPMHKYPFNNTVTASQPSQAPNTIASVGNLLTPPNTNHAEVNTSSGVSTSGAPYSTTMAYSNAQYIYSPPTQATNTHYGYPPAHHQQNQYGQARGGMFAPLRSDRHFTQQDSLGKGLNPPPYEMNHQQLPPFTPSSNGSSMPSISTQHQQQQHHQHQQHQHHQHQHQHQHQMMGSQTPVSSSAPQQSPSLSQDSYRPPQPPTPTYNYHPSGTPQQSNFPYSTGPSPTLSQQQQHSPISAGGSMPRMSPVVSQGPMPSIPSNNPPPSSYQYQRPQSQYAPGPAPVFSNVQNPNGQLSLVGVHPGMMSGFNSGHAAAMPHFMGHPQHQQPATNDRPFKCDQCPQSFNRNHDLKRHKRIHLAVKPFPCNHCDKSFSRKDALKRHILVKGCGKAMAANDDSKRESHSPKSDAIDSKTHI</sequence>
<keyword evidence="5 11" id="KW-0863">Zinc-finger</keyword>
<dbReference type="GO" id="GO:0005654">
    <property type="term" value="C:nucleoplasm"/>
    <property type="evidence" value="ECO:0007669"/>
    <property type="project" value="TreeGrafter"/>
</dbReference>
<dbReference type="eggNOG" id="KOG1721">
    <property type="taxonomic scope" value="Eukaryota"/>
</dbReference>
<evidence type="ECO:0000256" key="9">
    <source>
        <dbReference type="ARBA" id="ARBA00023163"/>
    </source>
</evidence>
<dbReference type="InterPro" id="IPR013087">
    <property type="entry name" value="Znf_C2H2_type"/>
</dbReference>
<dbReference type="HOGENOM" id="CLU_328199_0_0_1"/>
<feature type="compositionally biased region" description="Polar residues" evidence="12">
    <location>
        <begin position="665"/>
        <end position="697"/>
    </location>
</feature>
<organism evidence="15">
    <name type="scientific">Leptosphaeria maculans (strain JN3 / isolate v23.1.3 / race Av1-4-5-6-7-8)</name>
    <name type="common">Blackleg fungus</name>
    <name type="synonym">Phoma lingam</name>
    <dbReference type="NCBI Taxonomy" id="985895"/>
    <lineage>
        <taxon>Eukaryota</taxon>
        <taxon>Fungi</taxon>
        <taxon>Dikarya</taxon>
        <taxon>Ascomycota</taxon>
        <taxon>Pezizomycotina</taxon>
        <taxon>Dothideomycetes</taxon>
        <taxon>Pleosporomycetidae</taxon>
        <taxon>Pleosporales</taxon>
        <taxon>Pleosporineae</taxon>
        <taxon>Leptosphaeriaceae</taxon>
        <taxon>Plenodomus</taxon>
        <taxon>Plenodomus lingam/Leptosphaeria maculans species complex</taxon>
    </lineage>
</organism>
<proteinExistence type="inferred from homology"/>
<reference evidence="15" key="1">
    <citation type="journal article" date="2011" name="Nat. Commun.">
        <title>Effector diversification within compartments of the Leptosphaeria maculans genome affected by Repeat-Induced Point mutations.</title>
        <authorList>
            <person name="Rouxel T."/>
            <person name="Grandaubert J."/>
            <person name="Hane J.K."/>
            <person name="Hoede C."/>
            <person name="van de Wouw A.P."/>
            <person name="Couloux A."/>
            <person name="Dominguez V."/>
            <person name="Anthouard V."/>
            <person name="Bally P."/>
            <person name="Bourras S."/>
            <person name="Cozijnsen A.J."/>
            <person name="Ciuffetti L.M."/>
            <person name="Degrave A."/>
            <person name="Dilmaghani A."/>
            <person name="Duret L."/>
            <person name="Fudal I."/>
            <person name="Goodwin S.B."/>
            <person name="Gout L."/>
            <person name="Glaser N."/>
            <person name="Linglin J."/>
            <person name="Kema G.H.J."/>
            <person name="Lapalu N."/>
            <person name="Lawrence C.B."/>
            <person name="May K."/>
            <person name="Meyer M."/>
            <person name="Ollivier B."/>
            <person name="Poulain J."/>
            <person name="Schoch C.L."/>
            <person name="Simon A."/>
            <person name="Spatafora J.W."/>
            <person name="Stachowiak A."/>
            <person name="Turgeon B.G."/>
            <person name="Tyler B.M."/>
            <person name="Vincent D."/>
            <person name="Weissenbach J."/>
            <person name="Amselem J."/>
            <person name="Quesneville H."/>
            <person name="Oliver R.P."/>
            <person name="Wincker P."/>
            <person name="Balesdent M.-H."/>
            <person name="Howlett B.J."/>
        </authorList>
    </citation>
    <scope>NUCLEOTIDE SEQUENCE [LARGE SCALE GENOMIC DNA]</scope>
    <source>
        <strain evidence="15">JN3 / isolate v23.1.3 / race Av1-4-5-6-7-8</strain>
    </source>
</reference>
<dbReference type="GO" id="GO:0008270">
    <property type="term" value="F:zinc ion binding"/>
    <property type="evidence" value="ECO:0007669"/>
    <property type="project" value="UniProtKB-KW"/>
</dbReference>
<feature type="region of interest" description="Disordered" evidence="12">
    <location>
        <begin position="392"/>
        <end position="418"/>
    </location>
</feature>
<feature type="compositionally biased region" description="Low complexity" evidence="12">
    <location>
        <begin position="596"/>
        <end position="611"/>
    </location>
</feature>
<evidence type="ECO:0000256" key="11">
    <source>
        <dbReference type="PROSITE-ProRule" id="PRU00042"/>
    </source>
</evidence>
<keyword evidence="15" id="KW-1185">Reference proteome</keyword>
<dbReference type="SMART" id="SM00355">
    <property type="entry name" value="ZnF_C2H2"/>
    <property type="match status" value="2"/>
</dbReference>
<evidence type="ECO:0000256" key="2">
    <source>
        <dbReference type="ARBA" id="ARBA00006991"/>
    </source>
</evidence>
<evidence type="ECO:0000256" key="6">
    <source>
        <dbReference type="ARBA" id="ARBA00022833"/>
    </source>
</evidence>
<comment type="similarity">
    <text evidence="2">Belongs to the krueppel C2H2-type zinc-finger protein family.</text>
</comment>
<feature type="compositionally biased region" description="Low complexity" evidence="12">
    <location>
        <begin position="636"/>
        <end position="655"/>
    </location>
</feature>
<evidence type="ECO:0000256" key="3">
    <source>
        <dbReference type="ARBA" id="ARBA00022723"/>
    </source>
</evidence>
<dbReference type="PROSITE" id="PS50157">
    <property type="entry name" value="ZINC_FINGER_C2H2_2"/>
    <property type="match status" value="2"/>
</dbReference>
<dbReference type="PANTHER" id="PTHR24399">
    <property type="entry name" value="ZINC FINGER AND BTB DOMAIN-CONTAINING"/>
    <property type="match status" value="1"/>
</dbReference>
<keyword evidence="10" id="KW-0539">Nucleus</keyword>